<keyword evidence="3" id="KW-1185">Reference proteome</keyword>
<dbReference type="InterPro" id="IPR013103">
    <property type="entry name" value="RVT_2"/>
</dbReference>
<dbReference type="STRING" id="4795.A0A225VA09"/>
<reference evidence="3" key="1">
    <citation type="submission" date="2017-03" db="EMBL/GenBank/DDBJ databases">
        <title>Phytopthora megakarya and P. palmivora, two closely related causual agents of cacao black pod achieved similar genome size and gene model numbers by different mechanisms.</title>
        <authorList>
            <person name="Ali S."/>
            <person name="Shao J."/>
            <person name="Larry D.J."/>
            <person name="Kronmiller B."/>
            <person name="Shen D."/>
            <person name="Strem M.D."/>
            <person name="Melnick R.L."/>
            <person name="Guiltinan M.J."/>
            <person name="Tyler B.M."/>
            <person name="Meinhardt L.W."/>
            <person name="Bailey B.A."/>
        </authorList>
    </citation>
    <scope>NUCLEOTIDE SEQUENCE [LARGE SCALE GENOMIC DNA]</scope>
    <source>
        <strain evidence="3">zdho120</strain>
    </source>
</reference>
<protein>
    <recommendedName>
        <fullName evidence="1">Reverse transcriptase Ty1/copia-type domain-containing protein</fullName>
    </recommendedName>
</protein>
<dbReference type="EMBL" id="NBNE01006726">
    <property type="protein sequence ID" value="OWZ01607.1"/>
    <property type="molecule type" value="Genomic_DNA"/>
</dbReference>
<evidence type="ECO:0000259" key="1">
    <source>
        <dbReference type="Pfam" id="PF07727"/>
    </source>
</evidence>
<organism evidence="2 3">
    <name type="scientific">Phytophthora megakarya</name>
    <dbReference type="NCBI Taxonomy" id="4795"/>
    <lineage>
        <taxon>Eukaryota</taxon>
        <taxon>Sar</taxon>
        <taxon>Stramenopiles</taxon>
        <taxon>Oomycota</taxon>
        <taxon>Peronosporomycetes</taxon>
        <taxon>Peronosporales</taxon>
        <taxon>Peronosporaceae</taxon>
        <taxon>Phytophthora</taxon>
    </lineage>
</organism>
<accession>A0A225VA09</accession>
<dbReference type="Pfam" id="PF07727">
    <property type="entry name" value="RVT_2"/>
    <property type="match status" value="1"/>
</dbReference>
<name>A0A225VA09_9STRA</name>
<feature type="domain" description="Reverse transcriptase Ty1/copia-type" evidence="1">
    <location>
        <begin position="10"/>
        <end position="219"/>
    </location>
</feature>
<dbReference type="OrthoDB" id="104876at2759"/>
<dbReference type="PANTHER" id="PTHR11439">
    <property type="entry name" value="GAG-POL-RELATED RETROTRANSPOSON"/>
    <property type="match status" value="1"/>
</dbReference>
<evidence type="ECO:0000313" key="2">
    <source>
        <dbReference type="EMBL" id="OWZ01607.1"/>
    </source>
</evidence>
<dbReference type="Proteomes" id="UP000198211">
    <property type="component" value="Unassembled WGS sequence"/>
</dbReference>
<evidence type="ECO:0000313" key="3">
    <source>
        <dbReference type="Proteomes" id="UP000198211"/>
    </source>
</evidence>
<proteinExistence type="predicted"/>
<gene>
    <name evidence="2" type="ORF">PHMEG_00026969</name>
</gene>
<comment type="caution">
    <text evidence="2">The sequence shown here is derived from an EMBL/GenBank/DDBJ whole genome shotgun (WGS) entry which is preliminary data.</text>
</comment>
<sequence>MQRHQHTCRYQLKSDHLGFVKRFRSSLVTLGNLQEPGINYFDTFFFCGTDDFFDSPFNALSPYQCDANTAYLNADLKIVHFIKCIPGFPRPQGMTLYGLHPSGLEWDKLITEWLMNEDFNQYITERCMYVYRKYGFVALLLFYVDDSILASNVEALNVSMFQKLDQAFGIKDQGILHDFLGVHISIEGDGIKMHQTKFTQQILERFGFANAQGSRIPMETLSKLKSAKHDYQTDISFDYRATVGSLIYLETTTIPDIAYVTSYQIRVSTHNKTLRPMVTLLGATKNHGIFFDRKKAEKLATSITIEGFCNADWANCPGTRKSISGFVLNIAGGPVSWSARRQSVVAQPTAEAEYVAKREACMEAVGLQMC</sequence>
<dbReference type="CDD" id="cd09272">
    <property type="entry name" value="RNase_HI_RT_Ty1"/>
    <property type="match status" value="1"/>
</dbReference>
<dbReference type="AlphaFoldDB" id="A0A225VA09"/>